<feature type="region of interest" description="Disordered" evidence="1">
    <location>
        <begin position="1"/>
        <end position="167"/>
    </location>
</feature>
<protein>
    <submittedName>
        <fullName evidence="2">Uncharacterized protein</fullName>
    </submittedName>
</protein>
<evidence type="ECO:0000256" key="1">
    <source>
        <dbReference type="SAM" id="MobiDB-lite"/>
    </source>
</evidence>
<feature type="compositionally biased region" description="Basic and acidic residues" evidence="1">
    <location>
        <begin position="78"/>
        <end position="87"/>
    </location>
</feature>
<comment type="caution">
    <text evidence="2">The sequence shown here is derived from an EMBL/GenBank/DDBJ whole genome shotgun (WGS) entry which is preliminary data.</text>
</comment>
<name>A0AAD5X398_9FUNG</name>
<feature type="compositionally biased region" description="Basic and acidic residues" evidence="1">
    <location>
        <begin position="155"/>
        <end position="167"/>
    </location>
</feature>
<feature type="compositionally biased region" description="Acidic residues" evidence="1">
    <location>
        <begin position="98"/>
        <end position="107"/>
    </location>
</feature>
<sequence>NNGGGGGSGSGALERRRASGAGQSIAGPGASRKRTGESKRVDDTGLRRDLRSDGGLDDGKAAHPKALFETSSEDDGQDLGKRPERGAGRPPLKIFTSSDEDDDEDEEKAFVKSPSGAVGVQDVEKEGRKEGEKESGKNKKREMEEAISPPSQGKPEAKRREMGEEGG</sequence>
<reference evidence="2" key="1">
    <citation type="submission" date="2020-05" db="EMBL/GenBank/DDBJ databases">
        <title>Phylogenomic resolution of chytrid fungi.</title>
        <authorList>
            <person name="Stajich J.E."/>
            <person name="Amses K."/>
            <person name="Simmons R."/>
            <person name="Seto K."/>
            <person name="Myers J."/>
            <person name="Bonds A."/>
            <person name="Quandt C.A."/>
            <person name="Barry K."/>
            <person name="Liu P."/>
            <person name="Grigoriev I."/>
            <person name="Longcore J.E."/>
            <person name="James T.Y."/>
        </authorList>
    </citation>
    <scope>NUCLEOTIDE SEQUENCE</scope>
    <source>
        <strain evidence="2">JEL0318</strain>
    </source>
</reference>
<feature type="compositionally biased region" description="Gly residues" evidence="1">
    <location>
        <begin position="1"/>
        <end position="10"/>
    </location>
</feature>
<evidence type="ECO:0000313" key="3">
    <source>
        <dbReference type="Proteomes" id="UP001212841"/>
    </source>
</evidence>
<feature type="compositionally biased region" description="Basic and acidic residues" evidence="1">
    <location>
        <begin position="34"/>
        <end position="61"/>
    </location>
</feature>
<dbReference type="EMBL" id="JADGJD010000744">
    <property type="protein sequence ID" value="KAJ3048739.1"/>
    <property type="molecule type" value="Genomic_DNA"/>
</dbReference>
<proteinExistence type="predicted"/>
<gene>
    <name evidence="2" type="ORF">HK097_010246</name>
</gene>
<evidence type="ECO:0000313" key="2">
    <source>
        <dbReference type="EMBL" id="KAJ3048739.1"/>
    </source>
</evidence>
<feature type="non-terminal residue" evidence="2">
    <location>
        <position position="1"/>
    </location>
</feature>
<dbReference type="AlphaFoldDB" id="A0AAD5X398"/>
<dbReference type="Proteomes" id="UP001212841">
    <property type="component" value="Unassembled WGS sequence"/>
</dbReference>
<organism evidence="2 3">
    <name type="scientific">Rhizophlyctis rosea</name>
    <dbReference type="NCBI Taxonomy" id="64517"/>
    <lineage>
        <taxon>Eukaryota</taxon>
        <taxon>Fungi</taxon>
        <taxon>Fungi incertae sedis</taxon>
        <taxon>Chytridiomycota</taxon>
        <taxon>Chytridiomycota incertae sedis</taxon>
        <taxon>Chytridiomycetes</taxon>
        <taxon>Rhizophlyctidales</taxon>
        <taxon>Rhizophlyctidaceae</taxon>
        <taxon>Rhizophlyctis</taxon>
    </lineage>
</organism>
<keyword evidence="3" id="KW-1185">Reference proteome</keyword>
<accession>A0AAD5X398</accession>
<feature type="compositionally biased region" description="Basic and acidic residues" evidence="1">
    <location>
        <begin position="122"/>
        <end position="144"/>
    </location>
</feature>